<evidence type="ECO:0000259" key="1">
    <source>
        <dbReference type="Pfam" id="PF01797"/>
    </source>
</evidence>
<dbReference type="Gene3D" id="3.30.70.1290">
    <property type="entry name" value="Transposase IS200-like"/>
    <property type="match status" value="1"/>
</dbReference>
<dbReference type="Proteomes" id="UP001059773">
    <property type="component" value="Chromosome"/>
</dbReference>
<dbReference type="InterPro" id="IPR036515">
    <property type="entry name" value="Transposase_17_sf"/>
</dbReference>
<dbReference type="RefSeq" id="WP_256710382.1">
    <property type="nucleotide sequence ID" value="NZ_JBHTNK010000025.1"/>
</dbReference>
<dbReference type="InterPro" id="IPR002686">
    <property type="entry name" value="Transposase_17"/>
</dbReference>
<sequence length="57" mass="6756">MSCKTVSSRYIQKKFAVFLAPYYWKPYFWNRSYLILSTGGAPLEVIKNYIENQVREG</sequence>
<proteinExistence type="predicted"/>
<name>A0ABY5K4A6_9BACI</name>
<gene>
    <name evidence="2" type="ORF">NP439_10360</name>
</gene>
<dbReference type="Pfam" id="PF01797">
    <property type="entry name" value="Y1_Tnp"/>
    <property type="match status" value="1"/>
</dbReference>
<evidence type="ECO:0000313" key="2">
    <source>
        <dbReference type="EMBL" id="UUI05544.1"/>
    </source>
</evidence>
<feature type="domain" description="Transposase IS200-like" evidence="1">
    <location>
        <begin position="3"/>
        <end position="53"/>
    </location>
</feature>
<reference evidence="2" key="1">
    <citation type="submission" date="2022-07" db="EMBL/GenBank/DDBJ databases">
        <title>FELIX.</title>
        <authorList>
            <person name="Wan K.H."/>
            <person name="Park S."/>
            <person name="Lawrence Q."/>
            <person name="Eichenberger J.P."/>
            <person name="Booth B.W."/>
            <person name="Piaggio A.J."/>
            <person name="Chandler J.C."/>
            <person name="Franklin A.B."/>
            <person name="Celniker S.E."/>
        </authorList>
    </citation>
    <scope>NUCLEOTIDE SEQUENCE</scope>
    <source>
        <strain evidence="2">QA-1986 374</strain>
    </source>
</reference>
<dbReference type="SUPFAM" id="SSF143422">
    <property type="entry name" value="Transposase IS200-like"/>
    <property type="match status" value="1"/>
</dbReference>
<protein>
    <submittedName>
        <fullName evidence="2">Transposase</fullName>
    </submittedName>
</protein>
<dbReference type="EMBL" id="CP101914">
    <property type="protein sequence ID" value="UUI05544.1"/>
    <property type="molecule type" value="Genomic_DNA"/>
</dbReference>
<organism evidence="2 3">
    <name type="scientific">Oceanobacillus jeddahense</name>
    <dbReference type="NCBI Taxonomy" id="1462527"/>
    <lineage>
        <taxon>Bacteria</taxon>
        <taxon>Bacillati</taxon>
        <taxon>Bacillota</taxon>
        <taxon>Bacilli</taxon>
        <taxon>Bacillales</taxon>
        <taxon>Bacillaceae</taxon>
        <taxon>Oceanobacillus</taxon>
    </lineage>
</organism>
<evidence type="ECO:0000313" key="3">
    <source>
        <dbReference type="Proteomes" id="UP001059773"/>
    </source>
</evidence>
<accession>A0ABY5K4A6</accession>
<keyword evidence="3" id="KW-1185">Reference proteome</keyword>